<protein>
    <recommendedName>
        <fullName evidence="1">TH1 domain-containing protein</fullName>
    </recommendedName>
</protein>
<accession>A0AAV3NX07</accession>
<dbReference type="GO" id="GO:0003774">
    <property type="term" value="F:cytoskeletal motor activity"/>
    <property type="evidence" value="ECO:0007669"/>
    <property type="project" value="InterPro"/>
</dbReference>
<dbReference type="InterPro" id="IPR010926">
    <property type="entry name" value="Myosin_TH1"/>
</dbReference>
<evidence type="ECO:0000313" key="3">
    <source>
        <dbReference type="Proteomes" id="UP001454036"/>
    </source>
</evidence>
<dbReference type="Proteomes" id="UP001454036">
    <property type="component" value="Unassembled WGS sequence"/>
</dbReference>
<dbReference type="PANTHER" id="PTHR34969">
    <property type="entry name" value="OS01G0621700 PROTEIN"/>
    <property type="match status" value="1"/>
</dbReference>
<dbReference type="EMBL" id="BAABME010000379">
    <property type="protein sequence ID" value="GAA0142278.1"/>
    <property type="molecule type" value="Genomic_DNA"/>
</dbReference>
<reference evidence="2 3" key="1">
    <citation type="submission" date="2024-01" db="EMBL/GenBank/DDBJ databases">
        <title>The complete chloroplast genome sequence of Lithospermum erythrorhizon: insights into the phylogenetic relationship among Boraginaceae species and the maternal lineages of purple gromwells.</title>
        <authorList>
            <person name="Okada T."/>
            <person name="Watanabe K."/>
        </authorList>
    </citation>
    <scope>NUCLEOTIDE SEQUENCE [LARGE SCALE GENOMIC DNA]</scope>
</reference>
<dbReference type="PROSITE" id="PS51757">
    <property type="entry name" value="TH1"/>
    <property type="match status" value="1"/>
</dbReference>
<organism evidence="2 3">
    <name type="scientific">Lithospermum erythrorhizon</name>
    <name type="common">Purple gromwell</name>
    <name type="synonym">Lithospermum officinale var. erythrorhizon</name>
    <dbReference type="NCBI Taxonomy" id="34254"/>
    <lineage>
        <taxon>Eukaryota</taxon>
        <taxon>Viridiplantae</taxon>
        <taxon>Streptophyta</taxon>
        <taxon>Embryophyta</taxon>
        <taxon>Tracheophyta</taxon>
        <taxon>Spermatophyta</taxon>
        <taxon>Magnoliopsida</taxon>
        <taxon>eudicotyledons</taxon>
        <taxon>Gunneridae</taxon>
        <taxon>Pentapetalae</taxon>
        <taxon>asterids</taxon>
        <taxon>lamiids</taxon>
        <taxon>Boraginales</taxon>
        <taxon>Boraginaceae</taxon>
        <taxon>Boraginoideae</taxon>
        <taxon>Lithospermeae</taxon>
        <taxon>Lithospermum</taxon>
    </lineage>
</organism>
<evidence type="ECO:0000259" key="1">
    <source>
        <dbReference type="PROSITE" id="PS51757"/>
    </source>
</evidence>
<dbReference type="Pfam" id="PF06017">
    <property type="entry name" value="Myosin_TH1"/>
    <property type="match status" value="1"/>
</dbReference>
<gene>
    <name evidence="2" type="ORF">LIER_03216</name>
</gene>
<dbReference type="GO" id="GO:0016459">
    <property type="term" value="C:myosin complex"/>
    <property type="evidence" value="ECO:0007669"/>
    <property type="project" value="InterPro"/>
</dbReference>
<proteinExistence type="predicted"/>
<evidence type="ECO:0000313" key="2">
    <source>
        <dbReference type="EMBL" id="GAA0142278.1"/>
    </source>
</evidence>
<feature type="domain" description="TH1" evidence="1">
    <location>
        <begin position="1"/>
        <end position="117"/>
    </location>
</feature>
<sequence>MKRRMLLITDFAVYIIDPDTHVLKRRITLAAVEKLCMSESSDNFFAIIIPTEYDLLMASTRKTEIVKVLVEATRSASDYELDVFLSNKFEYQAAANRVKEVHFEDVEGGVKARIVPK</sequence>
<dbReference type="PANTHER" id="PTHR34969:SF1">
    <property type="entry name" value="TH1 DOMAIN-CONTAINING PROTEIN"/>
    <property type="match status" value="1"/>
</dbReference>
<keyword evidence="3" id="KW-1185">Reference proteome</keyword>
<dbReference type="AlphaFoldDB" id="A0AAV3NX07"/>
<name>A0AAV3NX07_LITER</name>
<comment type="caution">
    <text evidence="2">The sequence shown here is derived from an EMBL/GenBank/DDBJ whole genome shotgun (WGS) entry which is preliminary data.</text>
</comment>